<proteinExistence type="predicted"/>
<keyword evidence="1" id="KW-0472">Membrane</keyword>
<evidence type="ECO:0000256" key="1">
    <source>
        <dbReference type="SAM" id="Phobius"/>
    </source>
</evidence>
<name>A0A1C7LZF1_GRIFR</name>
<keyword evidence="1" id="KW-0812">Transmembrane</keyword>
<keyword evidence="4" id="KW-1185">Reference proteome</keyword>
<comment type="caution">
    <text evidence="3">The sequence shown here is derived from an EMBL/GenBank/DDBJ whole genome shotgun (WGS) entry which is preliminary data.</text>
</comment>
<feature type="domain" description="SET" evidence="2">
    <location>
        <begin position="348"/>
        <end position="550"/>
    </location>
</feature>
<sequence length="753" mass="84179">MSADEFLQYSEEYRAWFERDAPRPAPVMNRAILVSDLVVRRRLHETYLLEAKDMHYHTFTGLAKHFSSTPLQGLDRITFSDMFIQRTHVGRFLLCRIIAPCVRMMAVQTIIEDTDGLVQTLSIYNFPTTIGCSPDHLDKLFPIGTIIAIREPTLKAPSQGSYPLVRVDSPTDIIFIEAHHPILRDITWRTRLPTALPDTLEGWKEQGDAYMKASEWLPAAIAYSRGIGLNPEAVELRLDRSEAYLRLHYYSGALYDARHVLSTPGITDSFRHKALFREAKAEYARGNFHVAEGSFMCCLDIRPKEKSVVDWINRTRSRQVESTGRYDWVSLLRMSKKGAHLDVADYRGPVEVRSMAHRGGGRGIAATRDIEVGELLVVSKPFVAVYKGDVPKRETFLTVDLLSKRMNGSTGHISTLQIIEKIYGNPETHDLVYHLYAGPNFPCSSNSYPPVISSEPSAVDPLAPLVDIDVARIEAISMYNRFSLSSVLDDAPSVTGSDSDLGTSTGLYLLPSLFNHSCASNALWVSIGGVIVVKATEHIPAGTEITLQYIRDTSYVERHSVLKQYIPSGCDCSLCKEELKDGEAAIQRRHELFAKLCHGKGYSVAELRTLEQQLAETYSPARGTIRPMMAMVQHVIAIKLIALDKPSMDIIREELKALENLGFTVLPLSSALKSPIATDRLPLTIDFHVVAHILIIISFAYLRLCDNKNASRWLKAAVWVTNTAIGGGKGLFMVMMAEDLARHSMQEFAKRAL</sequence>
<dbReference type="SMART" id="SM00317">
    <property type="entry name" value="SET"/>
    <property type="match status" value="1"/>
</dbReference>
<evidence type="ECO:0000313" key="4">
    <source>
        <dbReference type="Proteomes" id="UP000092993"/>
    </source>
</evidence>
<dbReference type="PANTHER" id="PTHR47643:SF2">
    <property type="entry name" value="TPR DOMAIN PROTEIN (AFU_ORTHOLOGUE AFUA_5G12710)"/>
    <property type="match status" value="1"/>
</dbReference>
<dbReference type="InterPro" id="IPR053209">
    <property type="entry name" value="Gramillin-biosynth_MTr"/>
</dbReference>
<accession>A0A1C7LZF1</accession>
<dbReference type="InterPro" id="IPR011990">
    <property type="entry name" value="TPR-like_helical_dom_sf"/>
</dbReference>
<dbReference type="InterPro" id="IPR001214">
    <property type="entry name" value="SET_dom"/>
</dbReference>
<dbReference type="PANTHER" id="PTHR47643">
    <property type="entry name" value="TPR DOMAIN PROTEIN (AFU_ORTHOLOGUE AFUA_5G12710)"/>
    <property type="match status" value="1"/>
</dbReference>
<feature type="transmembrane region" description="Helical" evidence="1">
    <location>
        <begin position="685"/>
        <end position="704"/>
    </location>
</feature>
<dbReference type="Gene3D" id="1.25.40.10">
    <property type="entry name" value="Tetratricopeptide repeat domain"/>
    <property type="match status" value="1"/>
</dbReference>
<evidence type="ECO:0000259" key="2">
    <source>
        <dbReference type="PROSITE" id="PS50280"/>
    </source>
</evidence>
<dbReference type="SUPFAM" id="SSF82199">
    <property type="entry name" value="SET domain"/>
    <property type="match status" value="1"/>
</dbReference>
<dbReference type="OMA" id="HATWIGP"/>
<gene>
    <name evidence="3" type="primary">msta</name>
    <name evidence="3" type="ORF">A0H81_09854</name>
</gene>
<dbReference type="AlphaFoldDB" id="A0A1C7LZF1"/>
<dbReference type="Pfam" id="PF00856">
    <property type="entry name" value="SET"/>
    <property type="match status" value="1"/>
</dbReference>
<evidence type="ECO:0000313" key="3">
    <source>
        <dbReference type="EMBL" id="OBZ70100.1"/>
    </source>
</evidence>
<dbReference type="STRING" id="5627.A0A1C7LZF1"/>
<dbReference type="InterPro" id="IPR046341">
    <property type="entry name" value="SET_dom_sf"/>
</dbReference>
<protein>
    <submittedName>
        <fullName evidence="3">Protein msta, isoform A</fullName>
    </submittedName>
</protein>
<dbReference type="OrthoDB" id="5945798at2759"/>
<organism evidence="3 4">
    <name type="scientific">Grifola frondosa</name>
    <name type="common">Maitake</name>
    <name type="synonym">Polyporus frondosus</name>
    <dbReference type="NCBI Taxonomy" id="5627"/>
    <lineage>
        <taxon>Eukaryota</taxon>
        <taxon>Fungi</taxon>
        <taxon>Dikarya</taxon>
        <taxon>Basidiomycota</taxon>
        <taxon>Agaricomycotina</taxon>
        <taxon>Agaricomycetes</taxon>
        <taxon>Polyporales</taxon>
        <taxon>Grifolaceae</taxon>
        <taxon>Grifola</taxon>
    </lineage>
</organism>
<dbReference type="Proteomes" id="UP000092993">
    <property type="component" value="Unassembled WGS sequence"/>
</dbReference>
<dbReference type="Gene3D" id="2.170.270.10">
    <property type="entry name" value="SET domain"/>
    <property type="match status" value="1"/>
</dbReference>
<reference evidence="3 4" key="1">
    <citation type="submission" date="2016-03" db="EMBL/GenBank/DDBJ databases">
        <title>Whole genome sequencing of Grifola frondosa 9006-11.</title>
        <authorList>
            <person name="Min B."/>
            <person name="Park H."/>
            <person name="Kim J.-G."/>
            <person name="Cho H."/>
            <person name="Oh Y.-L."/>
            <person name="Kong W.-S."/>
            <person name="Choi I.-G."/>
        </authorList>
    </citation>
    <scope>NUCLEOTIDE SEQUENCE [LARGE SCALE GENOMIC DNA]</scope>
    <source>
        <strain evidence="3 4">9006-11</strain>
    </source>
</reference>
<keyword evidence="1" id="KW-1133">Transmembrane helix</keyword>
<dbReference type="PROSITE" id="PS50280">
    <property type="entry name" value="SET"/>
    <property type="match status" value="1"/>
</dbReference>
<feature type="transmembrane region" description="Helical" evidence="1">
    <location>
        <begin position="716"/>
        <end position="737"/>
    </location>
</feature>
<dbReference type="SUPFAM" id="SSF48452">
    <property type="entry name" value="TPR-like"/>
    <property type="match status" value="1"/>
</dbReference>
<dbReference type="EMBL" id="LUGG01000014">
    <property type="protein sequence ID" value="OBZ70100.1"/>
    <property type="molecule type" value="Genomic_DNA"/>
</dbReference>